<keyword evidence="12" id="KW-1185">Reference proteome</keyword>
<dbReference type="PROSITE" id="PS01327">
    <property type="entry name" value="MSCL"/>
    <property type="match status" value="1"/>
</dbReference>
<gene>
    <name evidence="10 11" type="primary">mscL</name>
    <name evidence="11" type="ORF">GCM10022408_29160</name>
</gene>
<organism evidence="11 12">
    <name type="scientific">Hymenobacter fastidiosus</name>
    <dbReference type="NCBI Taxonomy" id="486264"/>
    <lineage>
        <taxon>Bacteria</taxon>
        <taxon>Pseudomonadati</taxon>
        <taxon>Bacteroidota</taxon>
        <taxon>Cytophagia</taxon>
        <taxon>Cytophagales</taxon>
        <taxon>Hymenobacteraceae</taxon>
        <taxon>Hymenobacter</taxon>
    </lineage>
</organism>
<evidence type="ECO:0000313" key="11">
    <source>
        <dbReference type="EMBL" id="GAA4014175.1"/>
    </source>
</evidence>
<evidence type="ECO:0000256" key="6">
    <source>
        <dbReference type="ARBA" id="ARBA00022989"/>
    </source>
</evidence>
<keyword evidence="3 10" id="KW-0813">Transport</keyword>
<keyword evidence="7 10" id="KW-0406">Ion transport</keyword>
<dbReference type="PANTHER" id="PTHR30266:SF2">
    <property type="entry name" value="LARGE-CONDUCTANCE MECHANOSENSITIVE CHANNEL"/>
    <property type="match status" value="1"/>
</dbReference>
<keyword evidence="8 10" id="KW-0472">Membrane</keyword>
<feature type="transmembrane region" description="Helical" evidence="10">
    <location>
        <begin position="16"/>
        <end position="33"/>
    </location>
</feature>
<dbReference type="HAMAP" id="MF_00115">
    <property type="entry name" value="MscL"/>
    <property type="match status" value="1"/>
</dbReference>
<evidence type="ECO:0000256" key="3">
    <source>
        <dbReference type="ARBA" id="ARBA00022448"/>
    </source>
</evidence>
<reference evidence="12" key="1">
    <citation type="journal article" date="2019" name="Int. J. Syst. Evol. Microbiol.">
        <title>The Global Catalogue of Microorganisms (GCM) 10K type strain sequencing project: providing services to taxonomists for standard genome sequencing and annotation.</title>
        <authorList>
            <consortium name="The Broad Institute Genomics Platform"/>
            <consortium name="The Broad Institute Genome Sequencing Center for Infectious Disease"/>
            <person name="Wu L."/>
            <person name="Ma J."/>
        </authorList>
    </citation>
    <scope>NUCLEOTIDE SEQUENCE [LARGE SCALE GENOMIC DNA]</scope>
    <source>
        <strain evidence="12">JCM 17224</strain>
    </source>
</reference>
<dbReference type="RefSeq" id="WP_345073990.1">
    <property type="nucleotide sequence ID" value="NZ_BAABDJ010000035.1"/>
</dbReference>
<comment type="subunit">
    <text evidence="10">Homopentamer.</text>
</comment>
<dbReference type="PRINTS" id="PR01264">
    <property type="entry name" value="MECHCHANNEL"/>
</dbReference>
<comment type="subcellular location">
    <subcellularLocation>
        <location evidence="1 10">Cell membrane</location>
        <topology evidence="1 10">Multi-pass membrane protein</topology>
    </subcellularLocation>
</comment>
<evidence type="ECO:0000256" key="7">
    <source>
        <dbReference type="ARBA" id="ARBA00023065"/>
    </source>
</evidence>
<comment type="similarity">
    <text evidence="2 10">Belongs to the MscL family.</text>
</comment>
<comment type="caution">
    <text evidence="11">The sequence shown here is derived from an EMBL/GenBank/DDBJ whole genome shotgun (WGS) entry which is preliminary data.</text>
</comment>
<accession>A0ABP7SNK9</accession>
<dbReference type="EMBL" id="BAABDJ010000035">
    <property type="protein sequence ID" value="GAA4014175.1"/>
    <property type="molecule type" value="Genomic_DNA"/>
</dbReference>
<dbReference type="NCBIfam" id="NF001843">
    <property type="entry name" value="PRK00567.1-4"/>
    <property type="match status" value="1"/>
</dbReference>
<name>A0ABP7SNK9_9BACT</name>
<feature type="transmembrane region" description="Helical" evidence="10">
    <location>
        <begin position="80"/>
        <end position="103"/>
    </location>
</feature>
<comment type="function">
    <text evidence="10">Channel that opens in response to stretch forces in the membrane lipid bilayer. May participate in the regulation of osmotic pressure changes within the cell.</text>
</comment>
<keyword evidence="6 10" id="KW-1133">Transmembrane helix</keyword>
<evidence type="ECO:0000256" key="4">
    <source>
        <dbReference type="ARBA" id="ARBA00022475"/>
    </source>
</evidence>
<keyword evidence="5 10" id="KW-0812">Transmembrane</keyword>
<keyword evidence="9 10" id="KW-0407">Ion channel</keyword>
<keyword evidence="4 10" id="KW-1003">Cell membrane</keyword>
<evidence type="ECO:0000313" key="12">
    <source>
        <dbReference type="Proteomes" id="UP001500567"/>
    </source>
</evidence>
<evidence type="ECO:0000256" key="10">
    <source>
        <dbReference type="HAMAP-Rule" id="MF_00115"/>
    </source>
</evidence>
<dbReference type="InterPro" id="IPR001185">
    <property type="entry name" value="MS_channel"/>
</dbReference>
<feature type="transmembrane region" description="Helical" evidence="10">
    <location>
        <begin position="40"/>
        <end position="60"/>
    </location>
</feature>
<evidence type="ECO:0000256" key="1">
    <source>
        <dbReference type="ARBA" id="ARBA00004651"/>
    </source>
</evidence>
<proteinExistence type="inferred from homology"/>
<dbReference type="NCBIfam" id="TIGR00220">
    <property type="entry name" value="mscL"/>
    <property type="match status" value="1"/>
</dbReference>
<evidence type="ECO:0000256" key="8">
    <source>
        <dbReference type="ARBA" id="ARBA00023136"/>
    </source>
</evidence>
<dbReference type="NCBIfam" id="NF010557">
    <property type="entry name" value="PRK13952.1"/>
    <property type="match status" value="1"/>
</dbReference>
<dbReference type="InterPro" id="IPR037673">
    <property type="entry name" value="MSC/AndL"/>
</dbReference>
<dbReference type="SUPFAM" id="SSF81330">
    <property type="entry name" value="Gated mechanosensitive channel"/>
    <property type="match status" value="1"/>
</dbReference>
<dbReference type="Proteomes" id="UP001500567">
    <property type="component" value="Unassembled WGS sequence"/>
</dbReference>
<dbReference type="PANTHER" id="PTHR30266">
    <property type="entry name" value="MECHANOSENSITIVE CHANNEL MSCL"/>
    <property type="match status" value="1"/>
</dbReference>
<dbReference type="Pfam" id="PF01741">
    <property type="entry name" value="MscL"/>
    <property type="match status" value="1"/>
</dbReference>
<evidence type="ECO:0000256" key="9">
    <source>
        <dbReference type="ARBA" id="ARBA00023303"/>
    </source>
</evidence>
<dbReference type="InterPro" id="IPR036019">
    <property type="entry name" value="MscL_channel"/>
</dbReference>
<evidence type="ECO:0000256" key="2">
    <source>
        <dbReference type="ARBA" id="ARBA00007254"/>
    </source>
</evidence>
<evidence type="ECO:0000256" key="5">
    <source>
        <dbReference type="ARBA" id="ARBA00022692"/>
    </source>
</evidence>
<sequence>MGFVAEFKEFVAKGNVLDLAVGVIIGAAFGKIVTALTEDILLPLIGLATGGLDFRNWFLALDGNSYDTMEKAKAAGAATLNFGLFLNAILYFVIIAFCVFLIVKFANRFKRPAEVVVAVEPGPTKDQLLLMEIRDALRSR</sequence>
<protein>
    <recommendedName>
        <fullName evidence="10">Large-conductance mechanosensitive channel</fullName>
    </recommendedName>
</protein>
<dbReference type="Gene3D" id="1.10.1200.120">
    <property type="entry name" value="Large-conductance mechanosensitive channel, MscL, domain 1"/>
    <property type="match status" value="1"/>
</dbReference>
<dbReference type="InterPro" id="IPR019823">
    <property type="entry name" value="Mechanosensitive_channel_CS"/>
</dbReference>